<dbReference type="SUPFAM" id="SSF47576">
    <property type="entry name" value="Calponin-homology domain, CH-domain"/>
    <property type="match status" value="1"/>
</dbReference>
<dbReference type="SMART" id="SM00033">
    <property type="entry name" value="CH"/>
    <property type="match status" value="4"/>
</dbReference>
<dbReference type="GO" id="GO:0051015">
    <property type="term" value="F:actin filament binding"/>
    <property type="evidence" value="ECO:0007669"/>
    <property type="project" value="InterPro"/>
</dbReference>
<evidence type="ECO:0000313" key="5">
    <source>
        <dbReference type="Proteomes" id="UP000187209"/>
    </source>
</evidence>
<dbReference type="PANTHER" id="PTHR19961:SF18">
    <property type="entry name" value="FI19014P1"/>
    <property type="match status" value="1"/>
</dbReference>
<dbReference type="CDD" id="cd21220">
    <property type="entry name" value="CH_PLS_FIM_rpt4"/>
    <property type="match status" value="1"/>
</dbReference>
<dbReference type="Proteomes" id="UP000187209">
    <property type="component" value="Unassembled WGS sequence"/>
</dbReference>
<gene>
    <name evidence="4" type="ORF">SteCoe_4363</name>
</gene>
<feature type="domain" description="Calponin-homology (CH)" evidence="3">
    <location>
        <begin position="406"/>
        <end position="509"/>
    </location>
</feature>
<keyword evidence="2" id="KW-0009">Actin-binding</keyword>
<evidence type="ECO:0000256" key="1">
    <source>
        <dbReference type="ARBA" id="ARBA00022737"/>
    </source>
</evidence>
<organism evidence="4 5">
    <name type="scientific">Stentor coeruleus</name>
    <dbReference type="NCBI Taxonomy" id="5963"/>
    <lineage>
        <taxon>Eukaryota</taxon>
        <taxon>Sar</taxon>
        <taxon>Alveolata</taxon>
        <taxon>Ciliophora</taxon>
        <taxon>Postciliodesmatophora</taxon>
        <taxon>Heterotrichea</taxon>
        <taxon>Heterotrichida</taxon>
        <taxon>Stentoridae</taxon>
        <taxon>Stentor</taxon>
    </lineage>
</organism>
<dbReference type="Gene3D" id="1.10.418.10">
    <property type="entry name" value="Calponin-like domain"/>
    <property type="match status" value="4"/>
</dbReference>
<dbReference type="GO" id="GO:0005884">
    <property type="term" value="C:actin filament"/>
    <property type="evidence" value="ECO:0007669"/>
    <property type="project" value="TreeGrafter"/>
</dbReference>
<evidence type="ECO:0000259" key="3">
    <source>
        <dbReference type="PROSITE" id="PS50021"/>
    </source>
</evidence>
<dbReference type="CDD" id="cd21219">
    <property type="entry name" value="CH_PLS_FIM_rpt3"/>
    <property type="match status" value="1"/>
</dbReference>
<dbReference type="GO" id="GO:0032432">
    <property type="term" value="C:actin filament bundle"/>
    <property type="evidence" value="ECO:0007669"/>
    <property type="project" value="TreeGrafter"/>
</dbReference>
<proteinExistence type="predicted"/>
<feature type="domain" description="Calponin-homology (CH)" evidence="3">
    <location>
        <begin position="23"/>
        <end position="140"/>
    </location>
</feature>
<feature type="domain" description="Calponin-homology (CH)" evidence="3">
    <location>
        <begin position="294"/>
        <end position="400"/>
    </location>
</feature>
<accession>A0A1R2CV08</accession>
<dbReference type="EMBL" id="MPUH01000054">
    <property type="protein sequence ID" value="OMJ92821.1"/>
    <property type="molecule type" value="Genomic_DNA"/>
</dbReference>
<sequence length="514" mass="57683">MELFVAKVTQELHREIGYHSVTDEEKAGFANIISHTLRDDPDLASLLPIKPFGNDLFEKVRSGVILCKLINAAHPGTIFEKAINIKSNINIFQITENLNLAINAAKSIGCTVVSIHPESIIEQREYLILGLIWQIIKILMLSKVNLKNHPELIKLVEEGEELSDLLKMSPEVILLRWFNYHLKHAGTTRRVSNFENDIKDSECYTLLLNQIDPSRCDKSALTIEDLSARAGKVIENAIRIGVDSPITPNNIVSGNAKLNIIFAAGIFNNNPGLHATEQELYEAAGLLNDDAEGTREERSFRMWINSLGIDGLYINNLYEDVRDGLAILKVIDKVEPGTVNWKRVEMKTNHRLKRLANCGLVIEYGRALGFTLIGVGNMDFVDGRKKLILGYVWQLVRFATLKLVGSMTEEALMKWANSRVTTKANNFRDKSIGSGRFLIELFGSIESRAINWDLVTPGENPEGKEQNSKYIMSLARKLGGSVFCTWEDIVEVNPKMIMTVIATAYHIAQTYRST</sequence>
<dbReference type="InterPro" id="IPR001715">
    <property type="entry name" value="CH_dom"/>
</dbReference>
<dbReference type="AlphaFoldDB" id="A0A1R2CV08"/>
<reference evidence="4 5" key="1">
    <citation type="submission" date="2016-11" db="EMBL/GenBank/DDBJ databases">
        <title>The macronuclear genome of Stentor coeruleus: a giant cell with tiny introns.</title>
        <authorList>
            <person name="Slabodnick M."/>
            <person name="Ruby J.G."/>
            <person name="Reiff S.B."/>
            <person name="Swart E.C."/>
            <person name="Gosai S."/>
            <person name="Prabakaran S."/>
            <person name="Witkowska E."/>
            <person name="Larue G.E."/>
            <person name="Fisher S."/>
            <person name="Freeman R.M."/>
            <person name="Gunawardena J."/>
            <person name="Chu W."/>
            <person name="Stover N.A."/>
            <person name="Gregory B.D."/>
            <person name="Nowacki M."/>
            <person name="Derisi J."/>
            <person name="Roy S.W."/>
            <person name="Marshall W.F."/>
            <person name="Sood P."/>
        </authorList>
    </citation>
    <scope>NUCLEOTIDE SEQUENCE [LARGE SCALE GENOMIC DNA]</scope>
    <source>
        <strain evidence="4">WM001</strain>
    </source>
</reference>
<dbReference type="FunFam" id="1.10.418.10:FF:000042">
    <property type="entry name" value="Fimbrin, putative"/>
    <property type="match status" value="1"/>
</dbReference>
<dbReference type="OrthoDB" id="287685at2759"/>
<keyword evidence="1" id="KW-0677">Repeat</keyword>
<dbReference type="PROSITE" id="PS50021">
    <property type="entry name" value="CH"/>
    <property type="match status" value="4"/>
</dbReference>
<dbReference type="PANTHER" id="PTHR19961">
    <property type="entry name" value="FIMBRIN/PLASTIN"/>
    <property type="match status" value="1"/>
</dbReference>
<keyword evidence="5" id="KW-1185">Reference proteome</keyword>
<name>A0A1R2CV08_9CILI</name>
<protein>
    <recommendedName>
        <fullName evidence="3">Calponin-homology (CH) domain-containing protein</fullName>
    </recommendedName>
</protein>
<dbReference type="Pfam" id="PF00307">
    <property type="entry name" value="CH"/>
    <property type="match status" value="4"/>
</dbReference>
<dbReference type="GO" id="GO:0051639">
    <property type="term" value="P:actin filament network formation"/>
    <property type="evidence" value="ECO:0007669"/>
    <property type="project" value="TreeGrafter"/>
</dbReference>
<dbReference type="InterPro" id="IPR039959">
    <property type="entry name" value="Fimbrin/Plastin"/>
</dbReference>
<dbReference type="GO" id="GO:0051017">
    <property type="term" value="P:actin filament bundle assembly"/>
    <property type="evidence" value="ECO:0007669"/>
    <property type="project" value="InterPro"/>
</dbReference>
<evidence type="ECO:0000313" key="4">
    <source>
        <dbReference type="EMBL" id="OMJ92821.1"/>
    </source>
</evidence>
<dbReference type="InterPro" id="IPR036872">
    <property type="entry name" value="CH_dom_sf"/>
</dbReference>
<evidence type="ECO:0000256" key="2">
    <source>
        <dbReference type="ARBA" id="ARBA00023203"/>
    </source>
</evidence>
<dbReference type="GO" id="GO:0005737">
    <property type="term" value="C:cytoplasm"/>
    <property type="evidence" value="ECO:0007669"/>
    <property type="project" value="TreeGrafter"/>
</dbReference>
<comment type="caution">
    <text evidence="4">The sequence shown here is derived from an EMBL/GenBank/DDBJ whole genome shotgun (WGS) entry which is preliminary data.</text>
</comment>
<feature type="domain" description="Calponin-homology (CH)" evidence="3">
    <location>
        <begin position="168"/>
        <end position="271"/>
    </location>
</feature>